<accession>A0AAN6N8Q6</accession>
<proteinExistence type="predicted"/>
<reference evidence="2" key="1">
    <citation type="journal article" date="2023" name="Mol. Phylogenet. Evol.">
        <title>Genome-scale phylogeny and comparative genomics of the fungal order Sordariales.</title>
        <authorList>
            <person name="Hensen N."/>
            <person name="Bonometti L."/>
            <person name="Westerberg I."/>
            <person name="Brannstrom I.O."/>
            <person name="Guillou S."/>
            <person name="Cros-Aarteil S."/>
            <person name="Calhoun S."/>
            <person name="Haridas S."/>
            <person name="Kuo A."/>
            <person name="Mondo S."/>
            <person name="Pangilinan J."/>
            <person name="Riley R."/>
            <person name="LaButti K."/>
            <person name="Andreopoulos B."/>
            <person name="Lipzen A."/>
            <person name="Chen C."/>
            <person name="Yan M."/>
            <person name="Daum C."/>
            <person name="Ng V."/>
            <person name="Clum A."/>
            <person name="Steindorff A."/>
            <person name="Ohm R.A."/>
            <person name="Martin F."/>
            <person name="Silar P."/>
            <person name="Natvig D.O."/>
            <person name="Lalanne C."/>
            <person name="Gautier V."/>
            <person name="Ament-Velasquez S.L."/>
            <person name="Kruys A."/>
            <person name="Hutchinson M.I."/>
            <person name="Powell A.J."/>
            <person name="Barry K."/>
            <person name="Miller A.N."/>
            <person name="Grigoriev I.V."/>
            <person name="Debuchy R."/>
            <person name="Gladieux P."/>
            <person name="Hiltunen Thoren M."/>
            <person name="Johannesson H."/>
        </authorList>
    </citation>
    <scope>NUCLEOTIDE SEQUENCE [LARGE SCALE GENOMIC DNA]</scope>
    <source>
        <strain evidence="2">CBS 340.73</strain>
    </source>
</reference>
<dbReference type="SUPFAM" id="SSF56112">
    <property type="entry name" value="Protein kinase-like (PK-like)"/>
    <property type="match status" value="1"/>
</dbReference>
<evidence type="ECO:0000313" key="1">
    <source>
        <dbReference type="EMBL" id="KAK3940860.1"/>
    </source>
</evidence>
<name>A0AAN6N8Q6_9PEZI</name>
<comment type="caution">
    <text evidence="1">The sequence shown here is derived from an EMBL/GenBank/DDBJ whole genome shotgun (WGS) entry which is preliminary data.</text>
</comment>
<organism evidence="1 2">
    <name type="scientific">Diplogelasinospora grovesii</name>
    <dbReference type="NCBI Taxonomy" id="303347"/>
    <lineage>
        <taxon>Eukaryota</taxon>
        <taxon>Fungi</taxon>
        <taxon>Dikarya</taxon>
        <taxon>Ascomycota</taxon>
        <taxon>Pezizomycotina</taxon>
        <taxon>Sordariomycetes</taxon>
        <taxon>Sordariomycetidae</taxon>
        <taxon>Sordariales</taxon>
        <taxon>Diplogelasinosporaceae</taxon>
        <taxon>Diplogelasinospora</taxon>
    </lineage>
</organism>
<dbReference type="EMBL" id="MU853790">
    <property type="protein sequence ID" value="KAK3940860.1"/>
    <property type="molecule type" value="Genomic_DNA"/>
</dbReference>
<keyword evidence="2" id="KW-1185">Reference proteome</keyword>
<evidence type="ECO:0008006" key="3">
    <source>
        <dbReference type="Google" id="ProtNLM"/>
    </source>
</evidence>
<protein>
    <recommendedName>
        <fullName evidence="3">Protein kinase domain-containing protein</fullName>
    </recommendedName>
</protein>
<evidence type="ECO:0000313" key="2">
    <source>
        <dbReference type="Proteomes" id="UP001303473"/>
    </source>
</evidence>
<dbReference type="InterPro" id="IPR011009">
    <property type="entry name" value="Kinase-like_dom_sf"/>
</dbReference>
<dbReference type="Proteomes" id="UP001303473">
    <property type="component" value="Unassembled WGS sequence"/>
</dbReference>
<dbReference type="Gene3D" id="1.10.510.10">
    <property type="entry name" value="Transferase(Phosphotransferase) domain 1"/>
    <property type="match status" value="1"/>
</dbReference>
<sequence>MSEYGFPEPEQNRIWHEPQVTIHFSTVAAPRAVQPSAKNLRAEAYDQPNRQWYQLNVNFKTGLLPEGLQPSQHWLSAMAEKFINEHYNFHKEPPFWNAIHTEYPEATEKNTVFELKEEYFIHGPANQRFSYGHRPSDALPITRFNEVRDKHFLARGVDYCNWQGRRCVFKRIEFDRDVDIHKNEIRARETLLNVAKSVLPPQEVEGDADYISYCSLTKVRFSTVPILAVVLHDISGGTEQKFLSARPLQDPGYDPEHRVAGFLMPYDGPSMEILAQENLDANEKKTVSIFPPVGVQLRTDSNLTVTENQLLALISSVKQLHEAGVAHGDINPQNVILPEQTGRKPLLINFGSVAPMLVVLGSAPGCQKDDIALGNLLIWCLVHSPTLRETLDGRHRVEKAAQLLKEGKKAQAMKALDYASEEGGHGSIQTPQS</sequence>
<dbReference type="AlphaFoldDB" id="A0AAN6N8Q6"/>
<gene>
    <name evidence="1" type="ORF">QBC46DRAFT_341051</name>
</gene>